<evidence type="ECO:0000313" key="2">
    <source>
        <dbReference type="EMBL" id="CUH92563.1"/>
    </source>
</evidence>
<dbReference type="CDD" id="cd09911">
    <property type="entry name" value="Lin0431_like"/>
    <property type="match status" value="1"/>
</dbReference>
<feature type="transmembrane region" description="Helical" evidence="1">
    <location>
        <begin position="6"/>
        <end position="26"/>
    </location>
</feature>
<dbReference type="Gene3D" id="2.60.320.10">
    <property type="entry name" value="N-utilization substance G protein NusG, insert domain"/>
    <property type="match status" value="1"/>
</dbReference>
<dbReference type="KEGG" id="hsd:SD1D_1016"/>
<keyword evidence="3" id="KW-1185">Reference proteome</keyword>
<dbReference type="Pfam" id="PF07009">
    <property type="entry name" value="NusG_II"/>
    <property type="match status" value="1"/>
</dbReference>
<reference evidence="3" key="1">
    <citation type="submission" date="2015-09" db="EMBL/GenBank/DDBJ databases">
        <authorList>
            <person name="Wibberg D."/>
        </authorList>
    </citation>
    <scope>NUCLEOTIDE SEQUENCE [LARGE SCALE GENOMIC DNA]</scope>
    <source>
        <strain evidence="3">SD1D</strain>
    </source>
</reference>
<dbReference type="RefSeq" id="WP_058257921.1">
    <property type="nucleotide sequence ID" value="NZ_DUPS01000029.1"/>
</dbReference>
<dbReference type="EMBL" id="LN879430">
    <property type="protein sequence ID" value="CUH92563.1"/>
    <property type="molecule type" value="Genomic_DNA"/>
</dbReference>
<keyword evidence="1" id="KW-0472">Membrane</keyword>
<dbReference type="InterPro" id="IPR038690">
    <property type="entry name" value="NusG_2_sf"/>
</dbReference>
<sequence>MKKNDLYLIVGILTLIGISFLIINLYKTSGSKVIITVDGKEHKVFNLKEDTIYKIEHDNGHWNTIEIKDGYVKMLDASCPDKLCVMHKKIQNNNESITCLPNKVVLRIIDGKEKGPDAVAN</sequence>
<name>A0A0K8J5E1_9FIRM</name>
<evidence type="ECO:0000313" key="3">
    <source>
        <dbReference type="Proteomes" id="UP000196053"/>
    </source>
</evidence>
<evidence type="ECO:0000256" key="1">
    <source>
        <dbReference type="SAM" id="Phobius"/>
    </source>
</evidence>
<dbReference type="AlphaFoldDB" id="A0A0K8J5E1"/>
<organism evidence="2 3">
    <name type="scientific">Herbinix luporum</name>
    <dbReference type="NCBI Taxonomy" id="1679721"/>
    <lineage>
        <taxon>Bacteria</taxon>
        <taxon>Bacillati</taxon>
        <taxon>Bacillota</taxon>
        <taxon>Clostridia</taxon>
        <taxon>Lachnospirales</taxon>
        <taxon>Lachnospiraceae</taxon>
        <taxon>Herbinix</taxon>
    </lineage>
</organism>
<keyword evidence="1" id="KW-1133">Transmembrane helix</keyword>
<dbReference type="Proteomes" id="UP000196053">
    <property type="component" value="Chromosome I"/>
</dbReference>
<keyword evidence="1" id="KW-0812">Transmembrane</keyword>
<gene>
    <name evidence="2" type="ORF">SD1D_1016</name>
</gene>
<dbReference type="OrthoDB" id="47603at2"/>
<proteinExistence type="predicted"/>
<accession>A0A0K8J5E1</accession>
<protein>
    <submittedName>
        <fullName evidence="2">Putative membrane protein</fullName>
    </submittedName>
</protein>